<evidence type="ECO:0000256" key="3">
    <source>
        <dbReference type="SAM" id="MobiDB-lite"/>
    </source>
</evidence>
<proteinExistence type="predicted"/>
<dbReference type="Gene3D" id="1.10.510.10">
    <property type="entry name" value="Transferase(Phosphotransferase) domain 1"/>
    <property type="match status" value="1"/>
</dbReference>
<dbReference type="InterPro" id="IPR008271">
    <property type="entry name" value="Ser/Thr_kinase_AS"/>
</dbReference>
<dbReference type="EMBL" id="JAWJWF010000001">
    <property type="protein sequence ID" value="KAK6640589.1"/>
    <property type="molecule type" value="Genomic_DNA"/>
</dbReference>
<dbReference type="Proteomes" id="UP001359485">
    <property type="component" value="Unassembled WGS sequence"/>
</dbReference>
<dbReference type="InterPro" id="IPR011009">
    <property type="entry name" value="Kinase-like_dom_sf"/>
</dbReference>
<evidence type="ECO:0000256" key="2">
    <source>
        <dbReference type="ARBA" id="ARBA00022840"/>
    </source>
</evidence>
<dbReference type="PROSITE" id="PS50011">
    <property type="entry name" value="PROTEIN_KINASE_DOM"/>
    <property type="match status" value="1"/>
</dbReference>
<accession>A0ABR1BER5</accession>
<gene>
    <name evidence="5" type="ORF">RUM44_012285</name>
</gene>
<feature type="compositionally biased region" description="Polar residues" evidence="3">
    <location>
        <begin position="391"/>
        <end position="408"/>
    </location>
</feature>
<reference evidence="5 6" key="1">
    <citation type="submission" date="2023-09" db="EMBL/GenBank/DDBJ databases">
        <title>Genomes of two closely related lineages of the louse Polyplax serrata with different host specificities.</title>
        <authorList>
            <person name="Martinu J."/>
            <person name="Tarabai H."/>
            <person name="Stefka J."/>
            <person name="Hypsa V."/>
        </authorList>
    </citation>
    <scope>NUCLEOTIDE SEQUENCE [LARGE SCALE GENOMIC DNA]</scope>
    <source>
        <strain evidence="5">98ZLc_SE</strain>
    </source>
</reference>
<dbReference type="SUPFAM" id="SSF56112">
    <property type="entry name" value="Protein kinase-like (PK-like)"/>
    <property type="match status" value="1"/>
</dbReference>
<evidence type="ECO:0000313" key="5">
    <source>
        <dbReference type="EMBL" id="KAK6640589.1"/>
    </source>
</evidence>
<name>A0ABR1BER5_POLSC</name>
<feature type="region of interest" description="Disordered" evidence="3">
    <location>
        <begin position="366"/>
        <end position="408"/>
    </location>
</feature>
<keyword evidence="1" id="KW-0547">Nucleotide-binding</keyword>
<evidence type="ECO:0000259" key="4">
    <source>
        <dbReference type="PROSITE" id="PS50011"/>
    </source>
</evidence>
<dbReference type="InterPro" id="IPR000719">
    <property type="entry name" value="Prot_kinase_dom"/>
</dbReference>
<keyword evidence="6" id="KW-1185">Reference proteome</keyword>
<dbReference type="PANTHER" id="PTHR24346">
    <property type="entry name" value="MAP/MICROTUBULE AFFINITY-REGULATING KINASE"/>
    <property type="match status" value="1"/>
</dbReference>
<protein>
    <recommendedName>
        <fullName evidence="4">Protein kinase domain-containing protein</fullName>
    </recommendedName>
</protein>
<organism evidence="5 6">
    <name type="scientific">Polyplax serrata</name>
    <name type="common">Common mouse louse</name>
    <dbReference type="NCBI Taxonomy" id="468196"/>
    <lineage>
        <taxon>Eukaryota</taxon>
        <taxon>Metazoa</taxon>
        <taxon>Ecdysozoa</taxon>
        <taxon>Arthropoda</taxon>
        <taxon>Hexapoda</taxon>
        <taxon>Insecta</taxon>
        <taxon>Pterygota</taxon>
        <taxon>Neoptera</taxon>
        <taxon>Paraneoptera</taxon>
        <taxon>Psocodea</taxon>
        <taxon>Troctomorpha</taxon>
        <taxon>Phthiraptera</taxon>
        <taxon>Anoplura</taxon>
        <taxon>Polyplacidae</taxon>
        <taxon>Polyplax</taxon>
    </lineage>
</organism>
<dbReference type="Gene3D" id="3.30.200.20">
    <property type="entry name" value="Phosphorylase Kinase, domain 1"/>
    <property type="match status" value="1"/>
</dbReference>
<comment type="caution">
    <text evidence="5">The sequence shown here is derived from an EMBL/GenBank/DDBJ whole genome shotgun (WGS) entry which is preliminary data.</text>
</comment>
<feature type="domain" description="Protein kinase" evidence="4">
    <location>
        <begin position="29"/>
        <end position="305"/>
    </location>
</feature>
<sequence length="408" mass="46028">METFPGDGGEFTCVSQKSFAGTIGGGMHSTCVVNCTYGSYGLVKLAYNEEDSTYYAMKVLSKKKLLKKAGVFGRTIPNRKDPSKPYRNSPLEKVYREIAILKKLDHPNVVKLMEVLDDPVEDNLYLVFELVEKGEVLHIPTEQPLSERETWGYFRNIILGIEYLHYQRIIHRDIKPSNLLLSNTGQIKIADFGVCNEFDGNDAFLSTTAGTPAFLAPEALGNKKFSGKASDIWSIGITMYSFIYGNVPFTDTNIIGLYSKIQNEPIQFPSKPEVSEDLKDLIKNMLHKDPSQRLNLSEIKEHPWVTSYGKYPLPTEEENCSLIEVTEEDMMKVVTSVPKLKTLILVKAMLKKHSFQNPFCKGVRGEKFGSSGRSLSAPDSYDFPPRRRPQQETVNLPSMTEGNQQEKR</sequence>
<evidence type="ECO:0000256" key="1">
    <source>
        <dbReference type="ARBA" id="ARBA00022741"/>
    </source>
</evidence>
<dbReference type="Pfam" id="PF00069">
    <property type="entry name" value="Pkinase"/>
    <property type="match status" value="1"/>
</dbReference>
<dbReference type="PANTHER" id="PTHR24346:SF77">
    <property type="entry name" value="SERINE THREONINE PROTEIN KINASE"/>
    <property type="match status" value="1"/>
</dbReference>
<keyword evidence="2" id="KW-0067">ATP-binding</keyword>
<dbReference type="SMART" id="SM00220">
    <property type="entry name" value="S_TKc"/>
    <property type="match status" value="1"/>
</dbReference>
<dbReference type="PROSITE" id="PS00108">
    <property type="entry name" value="PROTEIN_KINASE_ST"/>
    <property type="match status" value="1"/>
</dbReference>
<evidence type="ECO:0000313" key="6">
    <source>
        <dbReference type="Proteomes" id="UP001359485"/>
    </source>
</evidence>